<feature type="transmembrane region" description="Helical" evidence="2">
    <location>
        <begin position="14"/>
        <end position="36"/>
    </location>
</feature>
<keyword evidence="2" id="KW-0472">Membrane</keyword>
<dbReference type="SUPFAM" id="SSF111369">
    <property type="entry name" value="HlyD-like secretion proteins"/>
    <property type="match status" value="1"/>
</dbReference>
<name>A0A2K8ML11_9SPHN</name>
<evidence type="ECO:0000313" key="3">
    <source>
        <dbReference type="EMBL" id="ATY34535.1"/>
    </source>
</evidence>
<dbReference type="GO" id="GO:1990281">
    <property type="term" value="C:efflux pump complex"/>
    <property type="evidence" value="ECO:0007669"/>
    <property type="project" value="TreeGrafter"/>
</dbReference>
<protein>
    <submittedName>
        <fullName evidence="3">Efflux RND transporter periplasmic adaptor subunit</fullName>
    </submittedName>
</protein>
<dbReference type="PANTHER" id="PTHR30469">
    <property type="entry name" value="MULTIDRUG RESISTANCE PROTEIN MDTA"/>
    <property type="match status" value="1"/>
</dbReference>
<keyword evidence="4" id="KW-1185">Reference proteome</keyword>
<dbReference type="Gene3D" id="1.10.287.470">
    <property type="entry name" value="Helix hairpin bin"/>
    <property type="match status" value="1"/>
</dbReference>
<evidence type="ECO:0000256" key="2">
    <source>
        <dbReference type="SAM" id="Phobius"/>
    </source>
</evidence>
<dbReference type="Gene3D" id="2.40.50.100">
    <property type="match status" value="1"/>
</dbReference>
<dbReference type="OrthoDB" id="9806939at2"/>
<gene>
    <name evidence="3" type="ORF">CVN68_09610</name>
</gene>
<sequence length="367" mass="38777">MVVIERGTAGSRSIAGRVIVIAVLLAALGLGGYLLWPQASPPAAAAPRPKLTVTVVTPKRVTLPRRLTASGVVAPWQEASIGTQIGSYQLIDVRVNVGDEVRRGEVLARLNPALLRAEEAQLLARHEQAVANDRRARGLQANGAISDQEVLQFATEAKTAAALLAAKRLELRYTFVLAPDDGVITARTATLGAVVPSGQELFRMIRKNRLEWRGELTAAQLNAVARGQRIALVLPDGSRASAVVRQTAPALDAGSRLAIVYADLVPGSRARAGMYVTGEIAFGTSPALAVPAECIVIRDGRSYVLQVAGTVAAPQVVLRGVTTGRRDGETVEILRGLRGEERLVLRGAGFLGDGDVVRIAGAREARP</sequence>
<reference evidence="3 4" key="1">
    <citation type="submission" date="2017-11" db="EMBL/GenBank/DDBJ databases">
        <title>Complete genome sequence of Sphingomonas sp. Strain Cra20, a psychrotolerant potential plant growth promoting rhizobacteria.</title>
        <authorList>
            <person name="Luo Y."/>
        </authorList>
    </citation>
    <scope>NUCLEOTIDE SEQUENCE [LARGE SCALE GENOMIC DNA]</scope>
    <source>
        <strain evidence="3 4">Cra20</strain>
    </source>
</reference>
<evidence type="ECO:0000256" key="1">
    <source>
        <dbReference type="ARBA" id="ARBA00009477"/>
    </source>
</evidence>
<organism evidence="3 4">
    <name type="scientific">Sphingomonas psychrotolerans</name>
    <dbReference type="NCBI Taxonomy" id="1327635"/>
    <lineage>
        <taxon>Bacteria</taxon>
        <taxon>Pseudomonadati</taxon>
        <taxon>Pseudomonadota</taxon>
        <taxon>Alphaproteobacteria</taxon>
        <taxon>Sphingomonadales</taxon>
        <taxon>Sphingomonadaceae</taxon>
        <taxon>Sphingomonas</taxon>
    </lineage>
</organism>
<evidence type="ECO:0000313" key="4">
    <source>
        <dbReference type="Proteomes" id="UP000229081"/>
    </source>
</evidence>
<dbReference type="GO" id="GO:0015562">
    <property type="term" value="F:efflux transmembrane transporter activity"/>
    <property type="evidence" value="ECO:0007669"/>
    <property type="project" value="TreeGrafter"/>
</dbReference>
<proteinExistence type="inferred from homology"/>
<dbReference type="Proteomes" id="UP000229081">
    <property type="component" value="Chromosome"/>
</dbReference>
<dbReference type="Gene3D" id="2.40.420.20">
    <property type="match status" value="1"/>
</dbReference>
<dbReference type="AlphaFoldDB" id="A0A2K8ML11"/>
<dbReference type="PANTHER" id="PTHR30469:SF15">
    <property type="entry name" value="HLYD FAMILY OF SECRETION PROTEINS"/>
    <property type="match status" value="1"/>
</dbReference>
<keyword evidence="2" id="KW-0812">Transmembrane</keyword>
<dbReference type="InterPro" id="IPR006143">
    <property type="entry name" value="RND_pump_MFP"/>
</dbReference>
<dbReference type="Gene3D" id="2.40.30.170">
    <property type="match status" value="1"/>
</dbReference>
<dbReference type="NCBIfam" id="TIGR01730">
    <property type="entry name" value="RND_mfp"/>
    <property type="match status" value="1"/>
</dbReference>
<dbReference type="EMBL" id="CP024923">
    <property type="protein sequence ID" value="ATY34535.1"/>
    <property type="molecule type" value="Genomic_DNA"/>
</dbReference>
<keyword evidence="2" id="KW-1133">Transmembrane helix</keyword>
<dbReference type="KEGG" id="sphc:CVN68_09610"/>
<accession>A0A2K8ML11</accession>
<comment type="similarity">
    <text evidence="1">Belongs to the membrane fusion protein (MFP) (TC 8.A.1) family.</text>
</comment>